<comment type="subcellular location">
    <subcellularLocation>
        <location evidence="1">Host cell</location>
    </subcellularLocation>
    <subcellularLocation>
        <location evidence="2">Secreted</location>
    </subcellularLocation>
</comment>
<evidence type="ECO:0000256" key="1">
    <source>
        <dbReference type="ARBA" id="ARBA00004340"/>
    </source>
</evidence>
<dbReference type="EMBL" id="ML121600">
    <property type="protein sequence ID" value="RPB19045.1"/>
    <property type="molecule type" value="Genomic_DNA"/>
</dbReference>
<proteinExistence type="predicted"/>
<name>A0A3N4LM83_9PEZI</name>
<keyword evidence="6" id="KW-1185">Reference proteome</keyword>
<dbReference type="Pfam" id="PF20147">
    <property type="entry name" value="Crinkler"/>
    <property type="match status" value="1"/>
</dbReference>
<organism evidence="5 6">
    <name type="scientific">Terfezia boudieri ATCC MYA-4762</name>
    <dbReference type="NCBI Taxonomy" id="1051890"/>
    <lineage>
        <taxon>Eukaryota</taxon>
        <taxon>Fungi</taxon>
        <taxon>Dikarya</taxon>
        <taxon>Ascomycota</taxon>
        <taxon>Pezizomycotina</taxon>
        <taxon>Pezizomycetes</taxon>
        <taxon>Pezizales</taxon>
        <taxon>Pezizaceae</taxon>
        <taxon>Terfezia</taxon>
    </lineage>
</organism>
<dbReference type="GO" id="GO:0005576">
    <property type="term" value="C:extracellular region"/>
    <property type="evidence" value="ECO:0007669"/>
    <property type="project" value="UniProtKB-SubCell"/>
</dbReference>
<evidence type="ECO:0000313" key="6">
    <source>
        <dbReference type="Proteomes" id="UP000267821"/>
    </source>
</evidence>
<keyword evidence="3" id="KW-0964">Secreted</keyword>
<evidence type="ECO:0000313" key="5">
    <source>
        <dbReference type="EMBL" id="RPB19045.1"/>
    </source>
</evidence>
<dbReference type="OrthoDB" id="5363171at2759"/>
<reference evidence="5 6" key="1">
    <citation type="journal article" date="2018" name="Nat. Ecol. Evol.">
        <title>Pezizomycetes genomes reveal the molecular basis of ectomycorrhizal truffle lifestyle.</title>
        <authorList>
            <person name="Murat C."/>
            <person name="Payen T."/>
            <person name="Noel B."/>
            <person name="Kuo A."/>
            <person name="Morin E."/>
            <person name="Chen J."/>
            <person name="Kohler A."/>
            <person name="Krizsan K."/>
            <person name="Balestrini R."/>
            <person name="Da Silva C."/>
            <person name="Montanini B."/>
            <person name="Hainaut M."/>
            <person name="Levati E."/>
            <person name="Barry K.W."/>
            <person name="Belfiori B."/>
            <person name="Cichocki N."/>
            <person name="Clum A."/>
            <person name="Dockter R.B."/>
            <person name="Fauchery L."/>
            <person name="Guy J."/>
            <person name="Iotti M."/>
            <person name="Le Tacon F."/>
            <person name="Lindquist E.A."/>
            <person name="Lipzen A."/>
            <person name="Malagnac F."/>
            <person name="Mello A."/>
            <person name="Molinier V."/>
            <person name="Miyauchi S."/>
            <person name="Poulain J."/>
            <person name="Riccioni C."/>
            <person name="Rubini A."/>
            <person name="Sitrit Y."/>
            <person name="Splivallo R."/>
            <person name="Traeger S."/>
            <person name="Wang M."/>
            <person name="Zifcakova L."/>
            <person name="Wipf D."/>
            <person name="Zambonelli A."/>
            <person name="Paolocci F."/>
            <person name="Nowrousian M."/>
            <person name="Ottonello S."/>
            <person name="Baldrian P."/>
            <person name="Spatafora J.W."/>
            <person name="Henrissat B."/>
            <person name="Nagy L.G."/>
            <person name="Aury J.M."/>
            <person name="Wincker P."/>
            <person name="Grigoriev I.V."/>
            <person name="Bonfante P."/>
            <person name="Martin F.M."/>
        </authorList>
    </citation>
    <scope>NUCLEOTIDE SEQUENCE [LARGE SCALE GENOMIC DNA]</scope>
    <source>
        <strain evidence="5 6">ATCC MYA-4762</strain>
    </source>
</reference>
<dbReference type="AlphaFoldDB" id="A0A3N4LM83"/>
<dbReference type="InParanoid" id="A0A3N4LM83"/>
<sequence length="123" mass="13876">MPWLFCQVWGDSDAEPFPVMVDGGDTVGVLKKLIRAEKPNDFKDIDPDNLKLWKWNQPGGVEGLDLGSSSMLNPMETIEEIFENDPPQRKCVHIIITVPAHGKRDSDFISHCCRNIMSYSDIS</sequence>
<dbReference type="InterPro" id="IPR045379">
    <property type="entry name" value="Crinkler_N"/>
</dbReference>
<dbReference type="GO" id="GO:0043657">
    <property type="term" value="C:host cell"/>
    <property type="evidence" value="ECO:0007669"/>
    <property type="project" value="UniProtKB-SubCell"/>
</dbReference>
<protein>
    <recommendedName>
        <fullName evidence="4">Crinkler effector protein N-terminal domain-containing protein</fullName>
    </recommendedName>
</protein>
<accession>A0A3N4LM83</accession>
<gene>
    <name evidence="5" type="ORF">L211DRAFT_668296</name>
</gene>
<dbReference type="Proteomes" id="UP000267821">
    <property type="component" value="Unassembled WGS sequence"/>
</dbReference>
<evidence type="ECO:0000256" key="2">
    <source>
        <dbReference type="ARBA" id="ARBA00004613"/>
    </source>
</evidence>
<evidence type="ECO:0000256" key="3">
    <source>
        <dbReference type="ARBA" id="ARBA00022525"/>
    </source>
</evidence>
<feature type="domain" description="Crinkler effector protein N-terminal" evidence="4">
    <location>
        <begin position="4"/>
        <end position="96"/>
    </location>
</feature>
<evidence type="ECO:0000259" key="4">
    <source>
        <dbReference type="Pfam" id="PF20147"/>
    </source>
</evidence>